<comment type="caution">
    <text evidence="1">The sequence shown here is derived from an EMBL/GenBank/DDBJ whole genome shotgun (WGS) entry which is preliminary data.</text>
</comment>
<keyword evidence="1" id="KW-0378">Hydrolase</keyword>
<dbReference type="Gene3D" id="3.90.1570.10">
    <property type="entry name" value="tt1808, chain A"/>
    <property type="match status" value="1"/>
</dbReference>
<evidence type="ECO:0000313" key="2">
    <source>
        <dbReference type="Proteomes" id="UP000479293"/>
    </source>
</evidence>
<organism evidence="1 2">
    <name type="scientific">Salmonirosea aquatica</name>
    <dbReference type="NCBI Taxonomy" id="2654236"/>
    <lineage>
        <taxon>Bacteria</taxon>
        <taxon>Pseudomonadati</taxon>
        <taxon>Bacteroidota</taxon>
        <taxon>Cytophagia</taxon>
        <taxon>Cytophagales</taxon>
        <taxon>Spirosomataceae</taxon>
        <taxon>Salmonirosea</taxon>
    </lineage>
</organism>
<evidence type="ECO:0000313" key="1">
    <source>
        <dbReference type="EMBL" id="MPR37008.1"/>
    </source>
</evidence>
<dbReference type="RefSeq" id="WP_152765417.1">
    <property type="nucleotide sequence ID" value="NZ_WHLY01000002.1"/>
</dbReference>
<dbReference type="GO" id="GO:0004519">
    <property type="term" value="F:endonuclease activity"/>
    <property type="evidence" value="ECO:0007669"/>
    <property type="project" value="UniProtKB-KW"/>
</dbReference>
<keyword evidence="2" id="KW-1185">Reference proteome</keyword>
<proteinExistence type="predicted"/>
<sequence length="197" mass="23007">MEKSKQIPKILIYEEFDGHPIYRKGYKDFVMGIKKIEEINMGSSKLQSFIIGCILRNLIKSLPETYFMASSELGLHLEKNTNFAADIAIFREGQFPVGFHSTNYSEDIPNVVIEVDIKIDESEFFRTEEEYSNKKTERLLAWGVERVIWVFPASQRVLVADNAKKWELLSWELPIKVIDDHEINIWELMLKNGFQVE</sequence>
<dbReference type="AlphaFoldDB" id="A0A7C9G035"/>
<keyword evidence="1" id="KW-0255">Endonuclease</keyword>
<gene>
    <name evidence="1" type="ORF">GBK04_27655</name>
</gene>
<name>A0A7C9G035_9BACT</name>
<protein>
    <submittedName>
        <fullName evidence="1">Uma2 family endonuclease</fullName>
    </submittedName>
</protein>
<dbReference type="InterPro" id="IPR012296">
    <property type="entry name" value="Nuclease_put_TT1808"/>
</dbReference>
<keyword evidence="1" id="KW-0540">Nuclease</keyword>
<dbReference type="EMBL" id="WHLY01000002">
    <property type="protein sequence ID" value="MPR37008.1"/>
    <property type="molecule type" value="Genomic_DNA"/>
</dbReference>
<dbReference type="Proteomes" id="UP000479293">
    <property type="component" value="Unassembled WGS sequence"/>
</dbReference>
<accession>A0A7C9G035</accession>
<reference evidence="1 2" key="1">
    <citation type="submission" date="2019-10" db="EMBL/GenBank/DDBJ databases">
        <title>Draft Genome Sequence of Cytophagaceae sp. SJW1-29.</title>
        <authorList>
            <person name="Choi A."/>
        </authorList>
    </citation>
    <scope>NUCLEOTIDE SEQUENCE [LARGE SCALE GENOMIC DNA]</scope>
    <source>
        <strain evidence="1 2">SJW1-29</strain>
    </source>
</reference>